<dbReference type="Proteomes" id="UP000294564">
    <property type="component" value="Unassembled WGS sequence"/>
</dbReference>
<gene>
    <name evidence="1" type="ORF">EV195_101607</name>
</gene>
<dbReference type="RefSeq" id="WP_132792675.1">
    <property type="nucleotide sequence ID" value="NZ_SLXM01000001.1"/>
</dbReference>
<dbReference type="OrthoDB" id="1189774at2"/>
<dbReference type="AlphaFoldDB" id="A0A4R2P187"/>
<evidence type="ECO:0000313" key="2">
    <source>
        <dbReference type="Proteomes" id="UP000294564"/>
    </source>
</evidence>
<keyword evidence="2" id="KW-1185">Reference proteome</keyword>
<dbReference type="EMBL" id="SLXM01000001">
    <property type="protein sequence ID" value="TCP28429.1"/>
    <property type="molecule type" value="Genomic_DNA"/>
</dbReference>
<evidence type="ECO:0000313" key="1">
    <source>
        <dbReference type="EMBL" id="TCP28429.1"/>
    </source>
</evidence>
<proteinExistence type="predicted"/>
<sequence length="102" mass="11269">MSNNTQTTPITGTGHVGDLEISYSIDTITNTITTSSNFEGLDLGSGTMTPEQPKQTIWKNTGMQIFSGELTANSADSKLECQFEITEFGKIIYQNRETVVRW</sequence>
<reference evidence="1 2" key="1">
    <citation type="submission" date="2019-03" db="EMBL/GenBank/DDBJ databases">
        <title>Genomic Encyclopedia of Type Strains, Phase IV (KMG-IV): sequencing the most valuable type-strain genomes for metagenomic binning, comparative biology and taxonomic classification.</title>
        <authorList>
            <person name="Goeker M."/>
        </authorList>
    </citation>
    <scope>NUCLEOTIDE SEQUENCE [LARGE SCALE GENOMIC DNA]</scope>
    <source>
        <strain evidence="1 2">DSM 14836</strain>
    </source>
</reference>
<accession>A0A4R2P187</accession>
<protein>
    <submittedName>
        <fullName evidence="1">Uncharacterized protein</fullName>
    </submittedName>
</protein>
<organism evidence="1 2">
    <name type="scientific">Tenacibaculum skagerrakense</name>
    <dbReference type="NCBI Taxonomy" id="186571"/>
    <lineage>
        <taxon>Bacteria</taxon>
        <taxon>Pseudomonadati</taxon>
        <taxon>Bacteroidota</taxon>
        <taxon>Flavobacteriia</taxon>
        <taxon>Flavobacteriales</taxon>
        <taxon>Flavobacteriaceae</taxon>
        <taxon>Tenacibaculum</taxon>
    </lineage>
</organism>
<comment type="caution">
    <text evidence="1">The sequence shown here is derived from an EMBL/GenBank/DDBJ whole genome shotgun (WGS) entry which is preliminary data.</text>
</comment>
<name>A0A4R2P187_9FLAO</name>